<protein>
    <submittedName>
        <fullName evidence="1">Uncharacterized protein</fullName>
    </submittedName>
</protein>
<evidence type="ECO:0000313" key="1">
    <source>
        <dbReference type="EMBL" id="BDD10098.1"/>
    </source>
</evidence>
<sequence>MEDQDLNMEKYKVKRALRTALCAMAVAFLGLSACREDQDCTSQYTRDIKVAFFEIDVPSDPAAENDTVPLQVRFDSVYVKELPDTAYHKGDNLVTSLEIPVHEGYDKLTYVFVNKSVKYELEVGYKGESSFISEFCGLEFVFRDLEVLRTGFRFADVREPVLQVGTEMNIRVVDGRLDPEN</sequence>
<name>A0AAU9CPW0_9BACT</name>
<accession>A0AAU9CPW0</accession>
<keyword evidence="2" id="KW-1185">Reference proteome</keyword>
<dbReference type="EMBL" id="AP025314">
    <property type="protein sequence ID" value="BDD10098.1"/>
    <property type="molecule type" value="Genomic_DNA"/>
</dbReference>
<dbReference type="KEGG" id="fax:FUAX_25300"/>
<dbReference type="AlphaFoldDB" id="A0AAU9CPW0"/>
<reference evidence="1 2" key="1">
    <citation type="submission" date="2021-12" db="EMBL/GenBank/DDBJ databases">
        <title>Genome sequencing of bacteria with rrn-lacking chromosome and rrn-plasmid.</title>
        <authorList>
            <person name="Anda M."/>
            <person name="Iwasaki W."/>
        </authorList>
    </citation>
    <scope>NUCLEOTIDE SEQUENCE [LARGE SCALE GENOMIC DNA]</scope>
    <source>
        <strain evidence="1 2">DSM 100852</strain>
    </source>
</reference>
<evidence type="ECO:0000313" key="2">
    <source>
        <dbReference type="Proteomes" id="UP001348817"/>
    </source>
</evidence>
<organism evidence="1 2">
    <name type="scientific">Fulvitalea axinellae</name>
    <dbReference type="NCBI Taxonomy" id="1182444"/>
    <lineage>
        <taxon>Bacteria</taxon>
        <taxon>Pseudomonadati</taxon>
        <taxon>Bacteroidota</taxon>
        <taxon>Cytophagia</taxon>
        <taxon>Cytophagales</taxon>
        <taxon>Persicobacteraceae</taxon>
        <taxon>Fulvitalea</taxon>
    </lineage>
</organism>
<proteinExistence type="predicted"/>
<gene>
    <name evidence="1" type="ORF">FUAX_25300</name>
</gene>
<dbReference type="Proteomes" id="UP001348817">
    <property type="component" value="Chromosome"/>
</dbReference>